<dbReference type="AlphaFoldDB" id="A0AAV0ZQL6"/>
<name>A0AAV0ZQL6_VICFA</name>
<reference evidence="8 9" key="1">
    <citation type="submission" date="2023-01" db="EMBL/GenBank/DDBJ databases">
        <authorList>
            <person name="Kreplak J."/>
        </authorList>
    </citation>
    <scope>NUCLEOTIDE SEQUENCE [LARGE SCALE GENOMIC DNA]</scope>
</reference>
<gene>
    <name evidence="8" type="ORF">VFH_II137440</name>
</gene>
<evidence type="ECO:0000256" key="2">
    <source>
        <dbReference type="ARBA" id="ARBA00012247"/>
    </source>
</evidence>
<dbReference type="InterPro" id="IPR023471">
    <property type="entry name" value="CtaG/Cox11_dom_sf"/>
</dbReference>
<dbReference type="InterPro" id="IPR030395">
    <property type="entry name" value="GP_PDE_dom"/>
</dbReference>
<dbReference type="Pfam" id="PF05536">
    <property type="entry name" value="Neurochondrin"/>
    <property type="match status" value="1"/>
</dbReference>
<evidence type="ECO:0000256" key="5">
    <source>
        <dbReference type="ARBA" id="ARBA00022801"/>
    </source>
</evidence>
<evidence type="ECO:0000256" key="3">
    <source>
        <dbReference type="ARBA" id="ARBA00022729"/>
    </source>
</evidence>
<keyword evidence="5" id="KW-0378">Hydrolase</keyword>
<evidence type="ECO:0000313" key="8">
    <source>
        <dbReference type="EMBL" id="CAI8598635.1"/>
    </source>
</evidence>
<dbReference type="Gene3D" id="3.20.20.190">
    <property type="entry name" value="Phosphatidylinositol (PI) phosphodiesterase"/>
    <property type="match status" value="1"/>
</dbReference>
<protein>
    <recommendedName>
        <fullName evidence="2">glycerophosphodiester phosphodiesterase</fullName>
        <ecNumber evidence="2">3.1.4.46</ecNumber>
    </recommendedName>
</protein>
<sequence length="421" mass="47348">MHFKTKTSAALLDIKIDREILDSVTVALKECLFLSYQNMQNIILLFSIAVQHLIAEVSEIMTNDTVDKAGLWKNKLIDQSLELLDYLPQAIQDICFLKEIHMEMFKVYFNKIQCFYFEEQQLILGEQIDMPLSSFLSLNSSIGKGAISSSGDNNRDAYLNMSIAVLATLCRVPEIISSEDLISKIPVILEEPNTFFSKRKGNEKEILIASFQVVRKIQLQIHEFDSSSNKEDLHGSEKHCCIHQCLPKIVTKIVFEFTLIIINITCIAHVVYKCFQKTEHVSFTRWHGIIGRLVQKKITGLYGTEFLVFSACFALNNTMPKKGQPLIISNNGASGVYPGSTNLAYQQAIDDGADIIDCSVQMTKDGISFCSNTADLMADTTAMTKFMSRTSNVPEIQPNSGIFSFDLTWNEIQSLQRNASV</sequence>
<dbReference type="GO" id="GO:0006071">
    <property type="term" value="P:glycerol metabolic process"/>
    <property type="evidence" value="ECO:0007669"/>
    <property type="project" value="UniProtKB-KW"/>
</dbReference>
<dbReference type="Gene3D" id="2.60.370.10">
    <property type="entry name" value="Ctag/Cox11"/>
    <property type="match status" value="1"/>
</dbReference>
<dbReference type="EC" id="3.1.4.46" evidence="2"/>
<accession>A0AAV0ZQL6</accession>
<dbReference type="GO" id="GO:0008889">
    <property type="term" value="F:glycerophosphodiester phosphodiesterase activity"/>
    <property type="evidence" value="ECO:0007669"/>
    <property type="project" value="UniProtKB-EC"/>
</dbReference>
<organism evidence="8 9">
    <name type="scientific">Vicia faba</name>
    <name type="common">Broad bean</name>
    <name type="synonym">Faba vulgaris</name>
    <dbReference type="NCBI Taxonomy" id="3906"/>
    <lineage>
        <taxon>Eukaryota</taxon>
        <taxon>Viridiplantae</taxon>
        <taxon>Streptophyta</taxon>
        <taxon>Embryophyta</taxon>
        <taxon>Tracheophyta</taxon>
        <taxon>Spermatophyta</taxon>
        <taxon>Magnoliopsida</taxon>
        <taxon>eudicotyledons</taxon>
        <taxon>Gunneridae</taxon>
        <taxon>Pentapetalae</taxon>
        <taxon>rosids</taxon>
        <taxon>fabids</taxon>
        <taxon>Fabales</taxon>
        <taxon>Fabaceae</taxon>
        <taxon>Papilionoideae</taxon>
        <taxon>50 kb inversion clade</taxon>
        <taxon>NPAAA clade</taxon>
        <taxon>Hologalegina</taxon>
        <taxon>IRL clade</taxon>
        <taxon>Fabeae</taxon>
        <taxon>Vicia</taxon>
    </lineage>
</organism>
<evidence type="ECO:0000256" key="4">
    <source>
        <dbReference type="ARBA" id="ARBA00022798"/>
    </source>
</evidence>
<keyword evidence="3" id="KW-0732">Signal</keyword>
<dbReference type="Proteomes" id="UP001157006">
    <property type="component" value="Chromosome 2"/>
</dbReference>
<feature type="domain" description="GP-PDE" evidence="7">
    <location>
        <begin position="332"/>
        <end position="416"/>
    </location>
</feature>
<dbReference type="Pfam" id="PF03009">
    <property type="entry name" value="GDPD"/>
    <property type="match status" value="1"/>
</dbReference>
<dbReference type="GO" id="GO:0006629">
    <property type="term" value="P:lipid metabolic process"/>
    <property type="evidence" value="ECO:0007669"/>
    <property type="project" value="InterPro"/>
</dbReference>
<dbReference type="PANTHER" id="PTHR43620:SF44">
    <property type="entry name" value="GLYCEROPHOSPHODIESTER PHOSPHODIESTERASE GDPDL6-RELATED"/>
    <property type="match status" value="1"/>
</dbReference>
<comment type="subcellular location">
    <subcellularLocation>
        <location evidence="1">Mitochondrion inner membrane</location>
        <topology evidence="1">Single-pass membrane protein</topology>
        <orientation evidence="1">Intermembrane side</orientation>
    </subcellularLocation>
</comment>
<keyword evidence="4" id="KW-0319">Glycerol metabolism</keyword>
<dbReference type="EMBL" id="OX451737">
    <property type="protein sequence ID" value="CAI8598635.1"/>
    <property type="molecule type" value="Genomic_DNA"/>
</dbReference>
<evidence type="ECO:0000256" key="1">
    <source>
        <dbReference type="ARBA" id="ARBA00004243"/>
    </source>
</evidence>
<evidence type="ECO:0000313" key="9">
    <source>
        <dbReference type="Proteomes" id="UP001157006"/>
    </source>
</evidence>
<dbReference type="GO" id="GO:0005743">
    <property type="term" value="C:mitochondrial inner membrane"/>
    <property type="evidence" value="ECO:0007669"/>
    <property type="project" value="UniProtKB-SubCell"/>
</dbReference>
<dbReference type="SUPFAM" id="SSF110111">
    <property type="entry name" value="Ctag/Cox11"/>
    <property type="match status" value="1"/>
</dbReference>
<keyword evidence="9" id="KW-1185">Reference proteome</keyword>
<dbReference type="PANTHER" id="PTHR43620">
    <property type="entry name" value="GLYCEROPHOSPHORYL DIESTER PHOSPHODIESTERASE"/>
    <property type="match status" value="1"/>
</dbReference>
<dbReference type="Pfam" id="PF04442">
    <property type="entry name" value="CtaG_Cox11"/>
    <property type="match status" value="1"/>
</dbReference>
<evidence type="ECO:0000259" key="7">
    <source>
        <dbReference type="Pfam" id="PF03009"/>
    </source>
</evidence>
<dbReference type="InterPro" id="IPR007533">
    <property type="entry name" value="Cyt_c_oxidase_assmbl_CtaG"/>
</dbReference>
<proteinExistence type="predicted"/>
<dbReference type="InterPro" id="IPR017946">
    <property type="entry name" value="PLC-like_Pdiesterase_TIM-brl"/>
</dbReference>
<comment type="catalytic activity">
    <reaction evidence="6">
        <text>a sn-glycero-3-phosphodiester + H2O = an alcohol + sn-glycerol 3-phosphate + H(+)</text>
        <dbReference type="Rhea" id="RHEA:12969"/>
        <dbReference type="ChEBI" id="CHEBI:15377"/>
        <dbReference type="ChEBI" id="CHEBI:15378"/>
        <dbReference type="ChEBI" id="CHEBI:30879"/>
        <dbReference type="ChEBI" id="CHEBI:57597"/>
        <dbReference type="ChEBI" id="CHEBI:83408"/>
        <dbReference type="EC" id="3.1.4.46"/>
    </reaction>
</comment>
<dbReference type="InterPro" id="IPR008709">
    <property type="entry name" value="Neurochondrin"/>
</dbReference>
<dbReference type="SUPFAM" id="SSF51695">
    <property type="entry name" value="PLC-like phosphodiesterases"/>
    <property type="match status" value="1"/>
</dbReference>
<dbReference type="GO" id="GO:0005507">
    <property type="term" value="F:copper ion binding"/>
    <property type="evidence" value="ECO:0007669"/>
    <property type="project" value="InterPro"/>
</dbReference>
<evidence type="ECO:0000256" key="6">
    <source>
        <dbReference type="ARBA" id="ARBA00047512"/>
    </source>
</evidence>